<dbReference type="InterPro" id="IPR036864">
    <property type="entry name" value="Zn2-C6_fun-type_DNA-bd_sf"/>
</dbReference>
<dbReference type="Pfam" id="PF00172">
    <property type="entry name" value="Zn_clus"/>
    <property type="match status" value="1"/>
</dbReference>
<dbReference type="GO" id="GO:0000981">
    <property type="term" value="F:DNA-binding transcription factor activity, RNA polymerase II-specific"/>
    <property type="evidence" value="ECO:0007669"/>
    <property type="project" value="InterPro"/>
</dbReference>
<dbReference type="GO" id="GO:0000435">
    <property type="term" value="P:positive regulation of transcription from RNA polymerase II promoter by galactose"/>
    <property type="evidence" value="ECO:0007669"/>
    <property type="project" value="TreeGrafter"/>
</dbReference>
<gene>
    <name evidence="7" type="ORF">NLU13_5180</name>
</gene>
<reference evidence="7" key="1">
    <citation type="submission" date="2022-10" db="EMBL/GenBank/DDBJ databases">
        <title>Determination and structural analysis of whole genome sequence of Sarocladium strictum F4-1.</title>
        <authorList>
            <person name="Hu L."/>
            <person name="Jiang Y."/>
        </authorList>
    </citation>
    <scope>NUCLEOTIDE SEQUENCE</scope>
    <source>
        <strain evidence="7">F4-1</strain>
    </source>
</reference>
<dbReference type="CDD" id="cd12148">
    <property type="entry name" value="fungal_TF_MHR"/>
    <property type="match status" value="1"/>
</dbReference>
<dbReference type="PANTHER" id="PTHR47424:SF9">
    <property type="entry name" value="TAH-2"/>
    <property type="match status" value="1"/>
</dbReference>
<comment type="caution">
    <text evidence="7">The sequence shown here is derived from an EMBL/GenBank/DDBJ whole genome shotgun (WGS) entry which is preliminary data.</text>
</comment>
<keyword evidence="2" id="KW-0805">Transcription regulation</keyword>
<name>A0AA39L7E2_SARSR</name>
<organism evidence="7 8">
    <name type="scientific">Sarocladium strictum</name>
    <name type="common">Black bundle disease fungus</name>
    <name type="synonym">Acremonium strictum</name>
    <dbReference type="NCBI Taxonomy" id="5046"/>
    <lineage>
        <taxon>Eukaryota</taxon>
        <taxon>Fungi</taxon>
        <taxon>Dikarya</taxon>
        <taxon>Ascomycota</taxon>
        <taxon>Pezizomycotina</taxon>
        <taxon>Sordariomycetes</taxon>
        <taxon>Hypocreomycetidae</taxon>
        <taxon>Hypocreales</taxon>
        <taxon>Sarocladiaceae</taxon>
        <taxon>Sarocladium</taxon>
    </lineage>
</organism>
<dbReference type="Proteomes" id="UP001175261">
    <property type="component" value="Unassembled WGS sequence"/>
</dbReference>
<dbReference type="PANTHER" id="PTHR47424">
    <property type="entry name" value="REGULATORY PROTEIN GAL4"/>
    <property type="match status" value="1"/>
</dbReference>
<evidence type="ECO:0000256" key="1">
    <source>
        <dbReference type="ARBA" id="ARBA00022723"/>
    </source>
</evidence>
<dbReference type="InterPro" id="IPR007219">
    <property type="entry name" value="XnlR_reg_dom"/>
</dbReference>
<feature type="compositionally biased region" description="Polar residues" evidence="5">
    <location>
        <begin position="110"/>
        <end position="130"/>
    </location>
</feature>
<keyword evidence="4" id="KW-0539">Nucleus</keyword>
<keyword evidence="1" id="KW-0479">Metal-binding</keyword>
<dbReference type="CDD" id="cd00067">
    <property type="entry name" value="GAL4"/>
    <property type="match status" value="1"/>
</dbReference>
<evidence type="ECO:0000256" key="5">
    <source>
        <dbReference type="SAM" id="MobiDB-lite"/>
    </source>
</evidence>
<dbReference type="SMART" id="SM00906">
    <property type="entry name" value="Fungal_trans"/>
    <property type="match status" value="1"/>
</dbReference>
<dbReference type="SUPFAM" id="SSF57701">
    <property type="entry name" value="Zn2/Cys6 DNA-binding domain"/>
    <property type="match status" value="1"/>
</dbReference>
<evidence type="ECO:0000256" key="2">
    <source>
        <dbReference type="ARBA" id="ARBA00023015"/>
    </source>
</evidence>
<dbReference type="InterPro" id="IPR001138">
    <property type="entry name" value="Zn2Cys6_DnaBD"/>
</dbReference>
<feature type="domain" description="Zn(2)-C6 fungal-type" evidence="6">
    <location>
        <begin position="17"/>
        <end position="48"/>
    </location>
</feature>
<evidence type="ECO:0000313" key="7">
    <source>
        <dbReference type="EMBL" id="KAK0386867.1"/>
    </source>
</evidence>
<evidence type="ECO:0000256" key="3">
    <source>
        <dbReference type="ARBA" id="ARBA00023163"/>
    </source>
</evidence>
<keyword evidence="3" id="KW-0804">Transcription</keyword>
<dbReference type="InterPro" id="IPR051127">
    <property type="entry name" value="Fungal_SecMet_Regulators"/>
</dbReference>
<protein>
    <recommendedName>
        <fullName evidence="6">Zn(2)-C6 fungal-type domain-containing protein</fullName>
    </recommendedName>
</protein>
<dbReference type="PROSITE" id="PS50048">
    <property type="entry name" value="ZN2_CY6_FUNGAL_2"/>
    <property type="match status" value="1"/>
</dbReference>
<dbReference type="GO" id="GO:0000978">
    <property type="term" value="F:RNA polymerase II cis-regulatory region sequence-specific DNA binding"/>
    <property type="evidence" value="ECO:0007669"/>
    <property type="project" value="TreeGrafter"/>
</dbReference>
<dbReference type="Pfam" id="PF04082">
    <property type="entry name" value="Fungal_trans"/>
    <property type="match status" value="1"/>
</dbReference>
<dbReference type="Gene3D" id="4.10.240.10">
    <property type="entry name" value="Zn(2)-C6 fungal-type DNA-binding domain"/>
    <property type="match status" value="1"/>
</dbReference>
<dbReference type="GO" id="GO:0005634">
    <property type="term" value="C:nucleus"/>
    <property type="evidence" value="ECO:0007669"/>
    <property type="project" value="TreeGrafter"/>
</dbReference>
<feature type="region of interest" description="Disordered" evidence="5">
    <location>
        <begin position="100"/>
        <end position="151"/>
    </location>
</feature>
<dbReference type="GO" id="GO:0006351">
    <property type="term" value="P:DNA-templated transcription"/>
    <property type="evidence" value="ECO:0007669"/>
    <property type="project" value="InterPro"/>
</dbReference>
<accession>A0AA39L7E2</accession>
<dbReference type="SMART" id="SM00066">
    <property type="entry name" value="GAL4"/>
    <property type="match status" value="1"/>
</dbReference>
<dbReference type="AlphaFoldDB" id="A0AA39L7E2"/>
<feature type="region of interest" description="Disordered" evidence="5">
    <location>
        <begin position="53"/>
        <end position="72"/>
    </location>
</feature>
<evidence type="ECO:0000256" key="4">
    <source>
        <dbReference type="ARBA" id="ARBA00023242"/>
    </source>
</evidence>
<evidence type="ECO:0000259" key="6">
    <source>
        <dbReference type="PROSITE" id="PS50048"/>
    </source>
</evidence>
<keyword evidence="8" id="KW-1185">Reference proteome</keyword>
<evidence type="ECO:0000313" key="8">
    <source>
        <dbReference type="Proteomes" id="UP001175261"/>
    </source>
</evidence>
<proteinExistence type="predicted"/>
<dbReference type="GO" id="GO:0008270">
    <property type="term" value="F:zinc ion binding"/>
    <property type="evidence" value="ECO:0007669"/>
    <property type="project" value="InterPro"/>
</dbReference>
<dbReference type="EMBL" id="JAPDFR010000004">
    <property type="protein sequence ID" value="KAK0386867.1"/>
    <property type="molecule type" value="Genomic_DNA"/>
</dbReference>
<sequence length="762" mass="83580">MPRPKVRPEARRRAVVACVPCQMSKKKCDSRTPCANCCRRNYEAHCVYDPKAWPRPSRRSGSLSTIQARRPAEIAQRRSSFVAPSGDFAIDSSSCTDDRSVVAAQAPRTPESSLAPCSNATPNDSVSPGMSNLPGGSGPDERSMTNAGSGKVSMGDSASLSFLDFLRHTFHYYMGPSPFTDKQMAKAMLEAVFPLRVSDDIEEGSPESQLNVEEKKDYLDRFFIATTGLVYLYSPQEMLDILEEMEKAVSRSPNEQNVLKYGCREAVVDMAIAIGGQGCGTTPKSLYHAQRHFNRAQKLAFEGMLLDPSVDMVALFLMMSTYMLNGCKRKGAFIYLGVAARLAHSLGLHVTEAYQHLPSKERRSRSQVWKSLRILDIAFGAVLSQTPASASSPRSRFGDAFFSISDDLEPKTPEYNSMSASFEVCLILEQITDHLDHGQETDIVTIQDFLRRLRQLTEGLPSSVKMSTVSTPISSEQRRQTLGNFAVSCFYYYSVILVTRPVLISHLLSKLKSLDQASNAGFDSTSSRETEEIAQVCVDAAVLLVETTRRAHSVGLLLQQMALLKAWLFSACLILGFSIFVDITLSETPSTLEAEAALRGGIFVVRDLAQTSPQAHHYLDVLTELQSAIHKYRERLLPPKRKKGGQFLSQIFVLDQDKSAAPDSLPDTTTFTPSVPPDSGDDTSGAGLWMLQQAAEASQGVNNMWRITDDNAQLSDPSLSGPVGAVPLSVGAFDLHWGSISVQATDDFLFAADSFAGMLDQF</sequence>